<name>A0AA36AZ49_OCTVU</name>
<accession>A0AA36AZ49</accession>
<evidence type="ECO:0000313" key="1">
    <source>
        <dbReference type="EMBL" id="CAI9724983.1"/>
    </source>
</evidence>
<gene>
    <name evidence="1" type="ORF">OCTVUL_1B004265</name>
</gene>
<dbReference type="Proteomes" id="UP001162480">
    <property type="component" value="Chromosome 6"/>
</dbReference>
<sequence length="82" mass="9708">MEKENIKLSALVTADYNFPDIANKTELEFREKTRDCSNLTSEPILMQQRYKLRAKGIHGRRVKKNKVFSALKNLTIWKYFQT</sequence>
<reference evidence="1" key="1">
    <citation type="submission" date="2023-08" db="EMBL/GenBank/DDBJ databases">
        <authorList>
            <person name="Alioto T."/>
            <person name="Alioto T."/>
            <person name="Gomez Garrido J."/>
        </authorList>
    </citation>
    <scope>NUCLEOTIDE SEQUENCE</scope>
</reference>
<organism evidence="1 2">
    <name type="scientific">Octopus vulgaris</name>
    <name type="common">Common octopus</name>
    <dbReference type="NCBI Taxonomy" id="6645"/>
    <lineage>
        <taxon>Eukaryota</taxon>
        <taxon>Metazoa</taxon>
        <taxon>Spiralia</taxon>
        <taxon>Lophotrochozoa</taxon>
        <taxon>Mollusca</taxon>
        <taxon>Cephalopoda</taxon>
        <taxon>Coleoidea</taxon>
        <taxon>Octopodiformes</taxon>
        <taxon>Octopoda</taxon>
        <taxon>Incirrata</taxon>
        <taxon>Octopodidae</taxon>
        <taxon>Octopus</taxon>
    </lineage>
</organism>
<protein>
    <submittedName>
        <fullName evidence="1">Uncharacterized protein</fullName>
    </submittedName>
</protein>
<dbReference type="EMBL" id="OX597819">
    <property type="protein sequence ID" value="CAI9724983.1"/>
    <property type="molecule type" value="Genomic_DNA"/>
</dbReference>
<dbReference type="AlphaFoldDB" id="A0AA36AZ49"/>
<keyword evidence="2" id="KW-1185">Reference proteome</keyword>
<proteinExistence type="predicted"/>
<evidence type="ECO:0000313" key="2">
    <source>
        <dbReference type="Proteomes" id="UP001162480"/>
    </source>
</evidence>